<keyword evidence="1" id="KW-0547">Nucleotide-binding</keyword>
<evidence type="ECO:0000313" key="3">
    <source>
        <dbReference type="EMBL" id="HDD45330.1"/>
    </source>
</evidence>
<dbReference type="GO" id="GO:0005524">
    <property type="term" value="F:ATP binding"/>
    <property type="evidence" value="ECO:0007669"/>
    <property type="project" value="UniProtKB-UniRule"/>
</dbReference>
<dbReference type="Pfam" id="PF08443">
    <property type="entry name" value="RimK"/>
    <property type="match status" value="1"/>
</dbReference>
<protein>
    <submittedName>
        <fullName evidence="3">ATP-grasp domain-containing protein</fullName>
    </submittedName>
</protein>
<keyword evidence="1" id="KW-0067">ATP-binding</keyword>
<dbReference type="SUPFAM" id="SSF56059">
    <property type="entry name" value="Glutathione synthetase ATP-binding domain-like"/>
    <property type="match status" value="1"/>
</dbReference>
<organism evidence="3">
    <name type="scientific">Desulfofervidus auxilii</name>
    <dbReference type="NCBI Taxonomy" id="1621989"/>
    <lineage>
        <taxon>Bacteria</taxon>
        <taxon>Pseudomonadati</taxon>
        <taxon>Thermodesulfobacteriota</taxon>
        <taxon>Candidatus Desulfofervidia</taxon>
        <taxon>Candidatus Desulfofervidales</taxon>
        <taxon>Candidatus Desulfofervidaceae</taxon>
        <taxon>Candidatus Desulfofervidus</taxon>
    </lineage>
</organism>
<evidence type="ECO:0000259" key="2">
    <source>
        <dbReference type="PROSITE" id="PS50975"/>
    </source>
</evidence>
<proteinExistence type="predicted"/>
<name>A0A7C0Y8T2_DESA2</name>
<accession>A0A7C0Y8T2</accession>
<evidence type="ECO:0000256" key="1">
    <source>
        <dbReference type="PROSITE-ProRule" id="PRU00409"/>
    </source>
</evidence>
<dbReference type="PANTHER" id="PTHR21621:SF0">
    <property type="entry name" value="BETA-CITRYLGLUTAMATE SYNTHASE B-RELATED"/>
    <property type="match status" value="1"/>
</dbReference>
<sequence length="279" mass="32504">MILSFYQMVKGDVSFRLPQGMFSPEQISLMKQAKCIILPPICRSVHYWFCKKFAPVFPCMDTRFHFPGKVGHIFLFELAGIPYPPTKVYHGLEEFKKRQAEGEKLFEYPFVVKWSKGGGGVFVHLVKNKKELFYILEQFRGYEKKGPSFIIQPYIEHDHCDLRVVVIGNRFLTYWRCQQTPGEFRSNVSRGARIFYNLNPKLEQKAISLTKKLCQKTGINLAAMDIMFSKDKKPFFLEINYGFGVHGLGGFQRYKEILNEEVKTWINSVLKNNDKKSVI</sequence>
<dbReference type="GO" id="GO:0046872">
    <property type="term" value="F:metal ion binding"/>
    <property type="evidence" value="ECO:0007669"/>
    <property type="project" value="InterPro"/>
</dbReference>
<dbReference type="InterPro" id="IPR011761">
    <property type="entry name" value="ATP-grasp"/>
</dbReference>
<dbReference type="Proteomes" id="UP000886289">
    <property type="component" value="Unassembled WGS sequence"/>
</dbReference>
<dbReference type="PROSITE" id="PS50975">
    <property type="entry name" value="ATP_GRASP"/>
    <property type="match status" value="1"/>
</dbReference>
<feature type="domain" description="ATP-grasp" evidence="2">
    <location>
        <begin position="73"/>
        <end position="271"/>
    </location>
</feature>
<comment type="caution">
    <text evidence="3">The sequence shown here is derived from an EMBL/GenBank/DDBJ whole genome shotgun (WGS) entry which is preliminary data.</text>
</comment>
<dbReference type="Gene3D" id="3.30.470.20">
    <property type="entry name" value="ATP-grasp fold, B domain"/>
    <property type="match status" value="1"/>
</dbReference>
<dbReference type="AlphaFoldDB" id="A0A7C0Y8T2"/>
<dbReference type="InterPro" id="IPR013815">
    <property type="entry name" value="ATP_grasp_subdomain_1"/>
</dbReference>
<dbReference type="GO" id="GO:0005737">
    <property type="term" value="C:cytoplasm"/>
    <property type="evidence" value="ECO:0007669"/>
    <property type="project" value="TreeGrafter"/>
</dbReference>
<dbReference type="InterPro" id="IPR013651">
    <property type="entry name" value="ATP-grasp_RimK-type"/>
</dbReference>
<reference evidence="3" key="1">
    <citation type="journal article" date="2020" name="mSystems">
        <title>Genome- and Community-Level Interaction Insights into Carbon Utilization and Element Cycling Functions of Hydrothermarchaeota in Hydrothermal Sediment.</title>
        <authorList>
            <person name="Zhou Z."/>
            <person name="Liu Y."/>
            <person name="Xu W."/>
            <person name="Pan J."/>
            <person name="Luo Z.H."/>
            <person name="Li M."/>
        </authorList>
    </citation>
    <scope>NUCLEOTIDE SEQUENCE [LARGE SCALE GENOMIC DNA]</scope>
    <source>
        <strain evidence="3">HyVt-233</strain>
    </source>
</reference>
<dbReference type="Gene3D" id="3.30.1490.20">
    <property type="entry name" value="ATP-grasp fold, A domain"/>
    <property type="match status" value="1"/>
</dbReference>
<dbReference type="GO" id="GO:0016879">
    <property type="term" value="F:ligase activity, forming carbon-nitrogen bonds"/>
    <property type="evidence" value="ECO:0007669"/>
    <property type="project" value="TreeGrafter"/>
</dbReference>
<dbReference type="EMBL" id="DRBS01000399">
    <property type="protein sequence ID" value="HDD45330.1"/>
    <property type="molecule type" value="Genomic_DNA"/>
</dbReference>
<dbReference type="PANTHER" id="PTHR21621">
    <property type="entry name" value="RIBOSOMAL PROTEIN S6 MODIFICATION PROTEIN"/>
    <property type="match status" value="1"/>
</dbReference>
<gene>
    <name evidence="3" type="ORF">ENG63_10815</name>
</gene>